<keyword evidence="4" id="KW-0732">Signal</keyword>
<keyword evidence="2" id="KW-0472">Membrane</keyword>
<organism evidence="6 7">
    <name type="scientific">Sphingobacterium tenebrionis</name>
    <dbReference type="NCBI Taxonomy" id="3111775"/>
    <lineage>
        <taxon>Bacteria</taxon>
        <taxon>Pseudomonadati</taxon>
        <taxon>Bacteroidota</taxon>
        <taxon>Sphingobacteriia</taxon>
        <taxon>Sphingobacteriales</taxon>
        <taxon>Sphingobacteriaceae</taxon>
        <taxon>Sphingobacterium</taxon>
    </lineage>
</organism>
<evidence type="ECO:0000256" key="3">
    <source>
        <dbReference type="ARBA" id="ARBA00023237"/>
    </source>
</evidence>
<comment type="caution">
    <text evidence="6">The sequence shown here is derived from an EMBL/GenBank/DDBJ whole genome shotgun (WGS) entry which is preliminary data.</text>
</comment>
<evidence type="ECO:0000256" key="2">
    <source>
        <dbReference type="ARBA" id="ARBA00023136"/>
    </source>
</evidence>
<dbReference type="SUPFAM" id="SSF49464">
    <property type="entry name" value="Carboxypeptidase regulatory domain-like"/>
    <property type="match status" value="1"/>
</dbReference>
<feature type="chain" id="PRO_5046041599" evidence="4">
    <location>
        <begin position="22"/>
        <end position="1080"/>
    </location>
</feature>
<dbReference type="InterPro" id="IPR023996">
    <property type="entry name" value="TonB-dep_OMP_SusC/RagA"/>
</dbReference>
<sequence length="1080" mass="119019">MKQKLLRVFLLCTMLIGVVYAQNRQVSGKVTSAEDGSPISGVTVSVQGANIATQTDGSGNYSINAPANGRLSFRYVGYTSQIITIGTQSTINVQLTADQGNLEEIVVTGAYGIRENTKAAPFSSQTLKADAVNVTRQPNLNNALAGQVTGLQVRSQSAAALGRNTEIRLRGASGFGAGDGAIYVVDGTILPNSDDINIDDIESVTVLQGPAASAQFGSQGANGAVVITLKKGYRGDYLGIDLNLGATFDNVYILPNYQNSYAGGSSAAMKKYTWTPGQPEEWKALDGKYYHDYSDDASWGPRMVGQEYIPWYAWYGGHSRSFQTTSLVPQENNAREFYETGVVLNNSIAISKGGENYMTKISYTNQDINGLIPTSGLKRNILNVTGELDLSTKFKAGVNINYVTQRLKGEIDDAYSNQTTGSFNQWFHRDLDMDILKELRGLRTEDGIFASWNKANPGAYDPENPRGFYAANYWYNPYTYYDNIDRANQRDRLYGNIYFKYQVYKDLSFTATYRKQQNTTFWEYMYRSDLDQSGLQTSGNNPLVKGYYGTGNTYSNRTNFEIMASYNKRISDFSIDANVVTDFFRARSNENSGNTVDGLTVDNLFTLSNSKSQANQYNYRSREGYNAILGRGVFGYKDMLFANITLRNDWFSTLPADRNSVLSKSFGASFIFSDLIKESTPWLSYGKLRFAWGEIPMAFGTGTSFGAYAYPGMAYGVNQYKWNGMALTSTPDGLVDPDLRGSVVSQKDMGIELRFLNDRIGLEFTYFDGSQIDFPRSITLNGASGYSSILTNVGRIEKKGFEYILSGTPVKNDNVLWNIKATLSDLKDNDVTEISEKYGVDRIVVAGVWGSTMPTLIHEVGKRWGQIYGNGIKRNADGVQIVGDDGMPLNDKVFFGSALPRFTGGVQNSVSYKNFSLSANIDWQFGGKFVSLSNMFGSFSGLTARTATLNDKGNPIRDAVADGGGVRVDGVTEDGEAVTTYVGAQEYFQGLYNNSTFDDYIYDLTFVKLRAVSLGYNVPVRNLSWSKFIRSANISVVANNPLLIYAKTKDFDPSEVSAVEGERGQLPGTRGIGFNLRIGF</sequence>
<gene>
    <name evidence="6" type="ORF">VJ786_03880</name>
</gene>
<dbReference type="InterPro" id="IPR036942">
    <property type="entry name" value="Beta-barrel_TonB_sf"/>
</dbReference>
<dbReference type="InterPro" id="IPR008969">
    <property type="entry name" value="CarboxyPept-like_regulatory"/>
</dbReference>
<dbReference type="Gene3D" id="2.40.170.20">
    <property type="entry name" value="TonB-dependent receptor, beta-barrel domain"/>
    <property type="match status" value="1"/>
</dbReference>
<comment type="subcellular location">
    <subcellularLocation>
        <location evidence="1">Cell outer membrane</location>
    </subcellularLocation>
</comment>
<dbReference type="InterPro" id="IPR037066">
    <property type="entry name" value="Plug_dom_sf"/>
</dbReference>
<evidence type="ECO:0000256" key="1">
    <source>
        <dbReference type="ARBA" id="ARBA00004442"/>
    </source>
</evidence>
<dbReference type="Pfam" id="PF07715">
    <property type="entry name" value="Plug"/>
    <property type="match status" value="1"/>
</dbReference>
<feature type="domain" description="TonB-dependent receptor plug" evidence="5">
    <location>
        <begin position="118"/>
        <end position="224"/>
    </location>
</feature>
<dbReference type="Proteomes" id="UP001363035">
    <property type="component" value="Unassembled WGS sequence"/>
</dbReference>
<feature type="signal peptide" evidence="4">
    <location>
        <begin position="1"/>
        <end position="21"/>
    </location>
</feature>
<evidence type="ECO:0000256" key="4">
    <source>
        <dbReference type="SAM" id="SignalP"/>
    </source>
</evidence>
<dbReference type="EMBL" id="JAYLLN010000005">
    <property type="protein sequence ID" value="MEI5984037.1"/>
    <property type="molecule type" value="Genomic_DNA"/>
</dbReference>
<dbReference type="Gene3D" id="2.60.40.1120">
    <property type="entry name" value="Carboxypeptidase-like, regulatory domain"/>
    <property type="match status" value="1"/>
</dbReference>
<accession>A0ABU8I2T0</accession>
<dbReference type="RefSeq" id="WP_336557299.1">
    <property type="nucleotide sequence ID" value="NZ_JAYLLN010000005.1"/>
</dbReference>
<dbReference type="NCBIfam" id="TIGR04056">
    <property type="entry name" value="OMP_RagA_SusC"/>
    <property type="match status" value="1"/>
</dbReference>
<dbReference type="Gene3D" id="2.170.130.10">
    <property type="entry name" value="TonB-dependent receptor, plug domain"/>
    <property type="match status" value="1"/>
</dbReference>
<reference evidence="6 7" key="1">
    <citation type="submission" date="2024-01" db="EMBL/GenBank/DDBJ databases">
        <title>Sphingobacterium tenebrionis sp. nov., a novel endophyte isolated from tenebrio molitor intestines.</title>
        <authorList>
            <person name="Zhang C."/>
        </authorList>
    </citation>
    <scope>NUCLEOTIDE SEQUENCE [LARGE SCALE GENOMIC DNA]</scope>
    <source>
        <strain evidence="6 7">PU5-4</strain>
    </source>
</reference>
<keyword evidence="3" id="KW-0998">Cell outer membrane</keyword>
<dbReference type="Pfam" id="PF13715">
    <property type="entry name" value="CarbopepD_reg_2"/>
    <property type="match status" value="1"/>
</dbReference>
<evidence type="ECO:0000313" key="6">
    <source>
        <dbReference type="EMBL" id="MEI5984037.1"/>
    </source>
</evidence>
<evidence type="ECO:0000259" key="5">
    <source>
        <dbReference type="Pfam" id="PF07715"/>
    </source>
</evidence>
<name>A0ABU8I2T0_9SPHI</name>
<protein>
    <submittedName>
        <fullName evidence="6">SusC/RagA family TonB-linked outer membrane protein</fullName>
    </submittedName>
</protein>
<proteinExistence type="predicted"/>
<dbReference type="InterPro" id="IPR012910">
    <property type="entry name" value="Plug_dom"/>
</dbReference>
<dbReference type="SUPFAM" id="SSF56935">
    <property type="entry name" value="Porins"/>
    <property type="match status" value="1"/>
</dbReference>
<evidence type="ECO:0000313" key="7">
    <source>
        <dbReference type="Proteomes" id="UP001363035"/>
    </source>
</evidence>
<keyword evidence="7" id="KW-1185">Reference proteome</keyword>